<dbReference type="Proteomes" id="UP001054945">
    <property type="component" value="Unassembled WGS sequence"/>
</dbReference>
<protein>
    <submittedName>
        <fullName evidence="1">Uncharacterized protein</fullName>
    </submittedName>
</protein>
<keyword evidence="2" id="KW-1185">Reference proteome</keyword>
<evidence type="ECO:0000313" key="1">
    <source>
        <dbReference type="EMBL" id="GIX79509.1"/>
    </source>
</evidence>
<reference evidence="1 2" key="1">
    <citation type="submission" date="2021-06" db="EMBL/GenBank/DDBJ databases">
        <title>Caerostris extrusa draft genome.</title>
        <authorList>
            <person name="Kono N."/>
            <person name="Arakawa K."/>
        </authorList>
    </citation>
    <scope>NUCLEOTIDE SEQUENCE [LARGE SCALE GENOMIC DNA]</scope>
</reference>
<dbReference type="EMBL" id="BPLR01020504">
    <property type="protein sequence ID" value="GIX79509.1"/>
    <property type="molecule type" value="Genomic_DNA"/>
</dbReference>
<organism evidence="1 2">
    <name type="scientific">Caerostris extrusa</name>
    <name type="common">Bark spider</name>
    <name type="synonym">Caerostris bankana</name>
    <dbReference type="NCBI Taxonomy" id="172846"/>
    <lineage>
        <taxon>Eukaryota</taxon>
        <taxon>Metazoa</taxon>
        <taxon>Ecdysozoa</taxon>
        <taxon>Arthropoda</taxon>
        <taxon>Chelicerata</taxon>
        <taxon>Arachnida</taxon>
        <taxon>Araneae</taxon>
        <taxon>Araneomorphae</taxon>
        <taxon>Entelegynae</taxon>
        <taxon>Araneoidea</taxon>
        <taxon>Araneidae</taxon>
        <taxon>Caerostris</taxon>
    </lineage>
</organism>
<evidence type="ECO:0000313" key="2">
    <source>
        <dbReference type="Proteomes" id="UP001054945"/>
    </source>
</evidence>
<name>A0AAV4N459_CAEEX</name>
<dbReference type="AlphaFoldDB" id="A0AAV4N459"/>
<gene>
    <name evidence="1" type="ORF">CEXT_542141</name>
</gene>
<accession>A0AAV4N459</accession>
<proteinExistence type="predicted"/>
<comment type="caution">
    <text evidence="1">The sequence shown here is derived from an EMBL/GenBank/DDBJ whole genome shotgun (WGS) entry which is preliminary data.</text>
</comment>
<sequence length="89" mass="10104">MLNFKSAYWIPLFTESDQETTVVFGRGVCLLPLSTADPLWMHIESARNGIHQISPFLVASAESFIPSFLNCWLAKFALEHMFVSTNAYF</sequence>